<organism evidence="2 3">
    <name type="scientific">Panagrolaimus superbus</name>
    <dbReference type="NCBI Taxonomy" id="310955"/>
    <lineage>
        <taxon>Eukaryota</taxon>
        <taxon>Metazoa</taxon>
        <taxon>Ecdysozoa</taxon>
        <taxon>Nematoda</taxon>
        <taxon>Chromadorea</taxon>
        <taxon>Rhabditida</taxon>
        <taxon>Tylenchina</taxon>
        <taxon>Panagrolaimomorpha</taxon>
        <taxon>Panagrolaimoidea</taxon>
        <taxon>Panagrolaimidae</taxon>
        <taxon>Panagrolaimus</taxon>
    </lineage>
</organism>
<accession>A0A914YB72</accession>
<feature type="region of interest" description="Disordered" evidence="1">
    <location>
        <begin position="32"/>
        <end position="89"/>
    </location>
</feature>
<protein>
    <submittedName>
        <fullName evidence="3">Uncharacterized protein</fullName>
    </submittedName>
</protein>
<feature type="compositionally biased region" description="Basic residues" evidence="1">
    <location>
        <begin position="67"/>
        <end position="87"/>
    </location>
</feature>
<proteinExistence type="predicted"/>
<evidence type="ECO:0000313" key="2">
    <source>
        <dbReference type="Proteomes" id="UP000887577"/>
    </source>
</evidence>
<evidence type="ECO:0000313" key="3">
    <source>
        <dbReference type="WBParaSite" id="PSU_v2.g16533.t1"/>
    </source>
</evidence>
<reference evidence="3" key="1">
    <citation type="submission" date="2022-11" db="UniProtKB">
        <authorList>
            <consortium name="WormBaseParasite"/>
        </authorList>
    </citation>
    <scope>IDENTIFICATION</scope>
</reference>
<keyword evidence="2" id="KW-1185">Reference proteome</keyword>
<dbReference type="Proteomes" id="UP000887577">
    <property type="component" value="Unplaced"/>
</dbReference>
<feature type="region of interest" description="Disordered" evidence="1">
    <location>
        <begin position="248"/>
        <end position="272"/>
    </location>
</feature>
<sequence>MSLKLVFILFEFPRQQENEKTKTTEVAQFKASQKLLNPNKAGASKSASQHRHHLKAHFGHQNGDIHHPHHHHQTHHPHHSHHRHQHHNTNDHGALDLIVLQDKMYVPSMFHAAQETSLAMTAIRYKQNEIEYHKALALGKQLSSTNSQNYFNPPSSYPQNHAPTWLPLIRILPLTTPQMQTFSDHVIDTLDHDHQQQQQQQQQQDEDANEIITKSISIQSAEDDNVFLPPGISPLKLETKPLKKHHISHSCDLSPTQTLSPTLSHSDTLSPNEVHVPIDSLFHGTKKMNKKTSKKRRANVAGKAISLADLESKLIGTTEEGKQE</sequence>
<name>A0A914YB72_9BILA</name>
<evidence type="ECO:0000256" key="1">
    <source>
        <dbReference type="SAM" id="MobiDB-lite"/>
    </source>
</evidence>
<feature type="compositionally biased region" description="Basic residues" evidence="1">
    <location>
        <begin position="48"/>
        <end position="58"/>
    </location>
</feature>
<feature type="compositionally biased region" description="Polar residues" evidence="1">
    <location>
        <begin position="251"/>
        <end position="271"/>
    </location>
</feature>
<dbReference type="WBParaSite" id="PSU_v2.g16533.t1">
    <property type="protein sequence ID" value="PSU_v2.g16533.t1"/>
    <property type="gene ID" value="PSU_v2.g16533"/>
</dbReference>
<dbReference type="AlphaFoldDB" id="A0A914YB72"/>